<gene>
    <name evidence="1" type="ORF">GCM10011320_08780</name>
</gene>
<dbReference type="InterPro" id="IPR003374">
    <property type="entry name" value="ApbE-like_sf"/>
</dbReference>
<accession>A0A917KA30</accession>
<reference evidence="1" key="2">
    <citation type="submission" date="2020-09" db="EMBL/GenBank/DDBJ databases">
        <authorList>
            <person name="Sun Q."/>
            <person name="Zhou Y."/>
        </authorList>
    </citation>
    <scope>NUCLEOTIDE SEQUENCE</scope>
    <source>
        <strain evidence="1">CGMCC 1.3617</strain>
    </source>
</reference>
<comment type="caution">
    <text evidence="1">The sequence shown here is derived from an EMBL/GenBank/DDBJ whole genome shotgun (WGS) entry which is preliminary data.</text>
</comment>
<dbReference type="Proteomes" id="UP000661507">
    <property type="component" value="Unassembled WGS sequence"/>
</dbReference>
<dbReference type="Gene3D" id="3.10.520.10">
    <property type="entry name" value="ApbE-like domains"/>
    <property type="match status" value="1"/>
</dbReference>
<organism evidence="1 2">
    <name type="scientific">Neoroseomonas lacus</name>
    <dbReference type="NCBI Taxonomy" id="287609"/>
    <lineage>
        <taxon>Bacteria</taxon>
        <taxon>Pseudomonadati</taxon>
        <taxon>Pseudomonadota</taxon>
        <taxon>Alphaproteobacteria</taxon>
        <taxon>Acetobacterales</taxon>
        <taxon>Acetobacteraceae</taxon>
        <taxon>Neoroseomonas</taxon>
    </lineage>
</organism>
<evidence type="ECO:0000313" key="2">
    <source>
        <dbReference type="Proteomes" id="UP000661507"/>
    </source>
</evidence>
<dbReference type="InterPro" id="IPR007183">
    <property type="entry name" value="UPF0280"/>
</dbReference>
<dbReference type="AlphaFoldDB" id="A0A917KA30"/>
<dbReference type="NCBIfam" id="NF003322">
    <property type="entry name" value="PRK04334.1-2"/>
    <property type="match status" value="1"/>
</dbReference>
<sequence>MPMTGPTVQRLSDRRLHLSHGPIDVVLRVWGSADAVQAAEAAAIGLFPGILPGLVAELPVLRRPMAELPRVTGPVARRMVAACAPFAPIFLTPMAAVAGSVADTLLAEMRAAAPLSRAYVNDGGDIALHVAPGETLAIGLAADPPSFALDGALRVTAGSGIGGVATSGRHGRSFSLGIADAVTVLARDAATADAAATLVANAVDCDSPAVRRTPARALDPDSDLGDRLVTAGLGPLSDAEVAQALAAGLARAEAFRAAGHIIGAALRLGEALRTTGIATLPSP</sequence>
<keyword evidence="2" id="KW-1185">Reference proteome</keyword>
<proteinExistence type="predicted"/>
<dbReference type="EMBL" id="BMKW01000002">
    <property type="protein sequence ID" value="GGJ03993.1"/>
    <property type="molecule type" value="Genomic_DNA"/>
</dbReference>
<dbReference type="SUPFAM" id="SSF143631">
    <property type="entry name" value="ApbE-like"/>
    <property type="match status" value="1"/>
</dbReference>
<dbReference type="PIRSF" id="PIRSF006421">
    <property type="entry name" value="UCP006421"/>
    <property type="match status" value="1"/>
</dbReference>
<protein>
    <submittedName>
        <fullName evidence="1">Thiamine biosynthesis protein ApbE</fullName>
    </submittedName>
</protein>
<evidence type="ECO:0000313" key="1">
    <source>
        <dbReference type="EMBL" id="GGJ03993.1"/>
    </source>
</evidence>
<name>A0A917KA30_9PROT</name>
<reference evidence="1" key="1">
    <citation type="journal article" date="2014" name="Int. J. Syst. Evol. Microbiol.">
        <title>Complete genome sequence of Corynebacterium casei LMG S-19264T (=DSM 44701T), isolated from a smear-ripened cheese.</title>
        <authorList>
            <consortium name="US DOE Joint Genome Institute (JGI-PGF)"/>
            <person name="Walter F."/>
            <person name="Albersmeier A."/>
            <person name="Kalinowski J."/>
            <person name="Ruckert C."/>
        </authorList>
    </citation>
    <scope>NUCLEOTIDE SEQUENCE</scope>
    <source>
        <strain evidence="1">CGMCC 1.3617</strain>
    </source>
</reference>